<gene>
    <name evidence="5" type="ORF">H9867_05830</name>
</gene>
<protein>
    <submittedName>
        <fullName evidence="5">Substrate-binding domain-containing protein</fullName>
    </submittedName>
</protein>
<accession>A0A9D1RYR0</accession>
<sequence>MKSVRLPRSISGHGPLRRAAVAAVAMLSMVSLAACSATGGRPRDTGGDGSGGGGVDTPRYTVAMVSHGAPGDTFWDLVRAGAEDAAKKNNIELRYSSSPQAPDQANLVQNAIDSNVDGIALTMPTPQALGPVAKRAVEKDIPTVGLNSGMDHYKDYGLSAFFGQDEAIAGERAGERLAKDGASRVLCVIHEQGNPSQEARCGGIKKGLKGGQVENLYVNGMDLTSVESTVQAKLAQDKNIDWIMGLVAPVALTAAKAKGSAGSEAKVSTFDTDAELVTAIKDGRVQWAVDQQPYLQGYMAVDALWLAKRNGSTVGGGQPVLTGPSFVDKSNVATIEDAAKEGLR</sequence>
<reference evidence="5" key="1">
    <citation type="journal article" date="2021" name="PeerJ">
        <title>Extensive microbial diversity within the chicken gut microbiome revealed by metagenomics and culture.</title>
        <authorList>
            <person name="Gilroy R."/>
            <person name="Ravi A."/>
            <person name="Getino M."/>
            <person name="Pursley I."/>
            <person name="Horton D.L."/>
            <person name="Alikhan N.F."/>
            <person name="Baker D."/>
            <person name="Gharbi K."/>
            <person name="Hall N."/>
            <person name="Watson M."/>
            <person name="Adriaenssens E.M."/>
            <person name="Foster-Nyarko E."/>
            <person name="Jarju S."/>
            <person name="Secka A."/>
            <person name="Antonio M."/>
            <person name="Oren A."/>
            <person name="Chaudhuri R.R."/>
            <person name="La Ragione R."/>
            <person name="Hildebrand F."/>
            <person name="Pallen M.J."/>
        </authorList>
    </citation>
    <scope>NUCLEOTIDE SEQUENCE</scope>
    <source>
        <strain evidence="5">4376</strain>
    </source>
</reference>
<evidence type="ECO:0000256" key="1">
    <source>
        <dbReference type="ARBA" id="ARBA00004196"/>
    </source>
</evidence>
<dbReference type="GO" id="GO:0030246">
    <property type="term" value="F:carbohydrate binding"/>
    <property type="evidence" value="ECO:0007669"/>
    <property type="project" value="TreeGrafter"/>
</dbReference>
<dbReference type="Gene3D" id="3.40.50.2300">
    <property type="match status" value="2"/>
</dbReference>
<reference evidence="5" key="2">
    <citation type="submission" date="2021-04" db="EMBL/GenBank/DDBJ databases">
        <authorList>
            <person name="Gilroy R."/>
        </authorList>
    </citation>
    <scope>NUCLEOTIDE SEQUENCE</scope>
    <source>
        <strain evidence="5">4376</strain>
    </source>
</reference>
<keyword evidence="3" id="KW-0732">Signal</keyword>
<dbReference type="AlphaFoldDB" id="A0A9D1RYR0"/>
<dbReference type="PANTHER" id="PTHR30036">
    <property type="entry name" value="D-XYLOSE-BINDING PERIPLASMIC PROTEIN"/>
    <property type="match status" value="1"/>
</dbReference>
<name>A0A9D1RYR0_9CORY</name>
<feature type="domain" description="Periplasmic binding protein" evidence="4">
    <location>
        <begin position="69"/>
        <end position="306"/>
    </location>
</feature>
<dbReference type="InterPro" id="IPR050555">
    <property type="entry name" value="Bact_Solute-Bind_Prot2"/>
</dbReference>
<dbReference type="PROSITE" id="PS51257">
    <property type="entry name" value="PROKAR_LIPOPROTEIN"/>
    <property type="match status" value="1"/>
</dbReference>
<dbReference type="EMBL" id="DXFZ01000071">
    <property type="protein sequence ID" value="HIW95990.1"/>
    <property type="molecule type" value="Genomic_DNA"/>
</dbReference>
<feature type="signal peptide" evidence="3">
    <location>
        <begin position="1"/>
        <end position="33"/>
    </location>
</feature>
<dbReference type="PANTHER" id="PTHR30036:SF7">
    <property type="entry name" value="ABC TRANSPORTER PERIPLASMIC-BINDING PROTEIN YPHF"/>
    <property type="match status" value="1"/>
</dbReference>
<evidence type="ECO:0000313" key="5">
    <source>
        <dbReference type="EMBL" id="HIW95990.1"/>
    </source>
</evidence>
<proteinExistence type="inferred from homology"/>
<dbReference type="InterPro" id="IPR028082">
    <property type="entry name" value="Peripla_BP_I"/>
</dbReference>
<dbReference type="GO" id="GO:0030288">
    <property type="term" value="C:outer membrane-bounded periplasmic space"/>
    <property type="evidence" value="ECO:0007669"/>
    <property type="project" value="TreeGrafter"/>
</dbReference>
<dbReference type="InterPro" id="IPR025997">
    <property type="entry name" value="SBP_2_dom"/>
</dbReference>
<dbReference type="SUPFAM" id="SSF53822">
    <property type="entry name" value="Periplasmic binding protein-like I"/>
    <property type="match status" value="1"/>
</dbReference>
<organism evidence="5 6">
    <name type="scientific">Candidatus Corynebacterium gallistercoris</name>
    <dbReference type="NCBI Taxonomy" id="2838530"/>
    <lineage>
        <taxon>Bacteria</taxon>
        <taxon>Bacillati</taxon>
        <taxon>Actinomycetota</taxon>
        <taxon>Actinomycetes</taxon>
        <taxon>Mycobacteriales</taxon>
        <taxon>Corynebacteriaceae</taxon>
        <taxon>Corynebacterium</taxon>
    </lineage>
</organism>
<feature type="chain" id="PRO_5038394131" evidence="3">
    <location>
        <begin position="34"/>
        <end position="344"/>
    </location>
</feature>
<comment type="caution">
    <text evidence="5">The sequence shown here is derived from an EMBL/GenBank/DDBJ whole genome shotgun (WGS) entry which is preliminary data.</text>
</comment>
<comment type="subcellular location">
    <subcellularLocation>
        <location evidence="1">Cell envelope</location>
    </subcellularLocation>
</comment>
<dbReference type="Proteomes" id="UP000824189">
    <property type="component" value="Unassembled WGS sequence"/>
</dbReference>
<evidence type="ECO:0000256" key="3">
    <source>
        <dbReference type="SAM" id="SignalP"/>
    </source>
</evidence>
<evidence type="ECO:0000313" key="6">
    <source>
        <dbReference type="Proteomes" id="UP000824189"/>
    </source>
</evidence>
<evidence type="ECO:0000259" key="4">
    <source>
        <dbReference type="Pfam" id="PF13407"/>
    </source>
</evidence>
<comment type="similarity">
    <text evidence="2">Belongs to the bacterial solute-binding protein 2 family.</text>
</comment>
<evidence type="ECO:0000256" key="2">
    <source>
        <dbReference type="ARBA" id="ARBA00007639"/>
    </source>
</evidence>
<dbReference type="Pfam" id="PF13407">
    <property type="entry name" value="Peripla_BP_4"/>
    <property type="match status" value="1"/>
</dbReference>